<dbReference type="Gene3D" id="2.40.30.20">
    <property type="match status" value="1"/>
</dbReference>
<feature type="non-terminal residue" evidence="1">
    <location>
        <position position="1"/>
    </location>
</feature>
<accession>A0A6J5LDC8</accession>
<dbReference type="InterPro" id="IPR023366">
    <property type="entry name" value="ATP_synth_asu-like_sf"/>
</dbReference>
<gene>
    <name evidence="1" type="ORF">UFOVP256_64</name>
</gene>
<name>A0A6J5LDC8_9CAUD</name>
<organism evidence="1">
    <name type="scientific">uncultured Caudovirales phage</name>
    <dbReference type="NCBI Taxonomy" id="2100421"/>
    <lineage>
        <taxon>Viruses</taxon>
        <taxon>Duplodnaviria</taxon>
        <taxon>Heunggongvirae</taxon>
        <taxon>Uroviricota</taxon>
        <taxon>Caudoviricetes</taxon>
        <taxon>Peduoviridae</taxon>
        <taxon>Maltschvirus</taxon>
        <taxon>Maltschvirus maltsch</taxon>
    </lineage>
</organism>
<reference evidence="1" key="1">
    <citation type="submission" date="2020-04" db="EMBL/GenBank/DDBJ databases">
        <authorList>
            <person name="Chiriac C."/>
            <person name="Salcher M."/>
            <person name="Ghai R."/>
            <person name="Kavagutti S V."/>
        </authorList>
    </citation>
    <scope>NUCLEOTIDE SEQUENCE</scope>
</reference>
<protein>
    <submittedName>
        <fullName evidence="1">Uncharacterized protein</fullName>
    </submittedName>
</protein>
<sequence length="532" mass="59486">DFTSSTWNQIDATTSLFNWLCNLPYRGRMVVFNTYEGNTMAGAASAQNFSNRIRWSTIGNPFIAYTTGPPAAGSWRDDIRGQGGFLDIPTSEDIISVGFVRDNLVIYCERSTWQLRYTGRSISPFQIEKVNSELGAESTFAAIQFDTSLVSIGDKGILECDSYKAERIDIKIPDFVFQFNTINNGVSRVQGIRDFPNRLAYWTIPLVSFYPNVGNTNWIFPTARLLYNYENDSWAIFNDSLTALGTFQLQTSPTWLQISQTWIEYEQTWLDDDAGDPIIVAGNQQGFIEQLDQLTVNDPSLFISNIVNNASGIAQITSPNHNMQSGFVIGIRGIPATTPFSNLNGGIFGITVIDQSNFTLNTYNPSDNQFDLPVVGSPAGTYVGGGLINIRENFSITSKKFNFLDEGQNIQMGYLDVLMPAVQNGEISLFVYLNYDDVNPSNTLYSNQIVGVTPETPDTFFNTIIPTSPSQFAVAPDGTKFWQRVFCPTRANFITLQYTFSNLQMSGEPQQKEVQIDAQILWIRRAGRLWQG</sequence>
<evidence type="ECO:0000313" key="1">
    <source>
        <dbReference type="EMBL" id="CAB4132668.1"/>
    </source>
</evidence>
<dbReference type="EMBL" id="LR796263">
    <property type="protein sequence ID" value="CAB4132668.1"/>
    <property type="molecule type" value="Genomic_DNA"/>
</dbReference>
<proteinExistence type="predicted"/>